<dbReference type="AlphaFoldDB" id="A0A3E0DJY5"/>
<keyword evidence="3" id="KW-1185">Reference proteome</keyword>
<dbReference type="OrthoDB" id="977295at2"/>
<keyword evidence="1" id="KW-0175">Coiled coil</keyword>
<comment type="caution">
    <text evidence="2">The sequence shown here is derived from an EMBL/GenBank/DDBJ whole genome shotgun (WGS) entry which is preliminary data.</text>
</comment>
<dbReference type="Proteomes" id="UP000256405">
    <property type="component" value="Unassembled WGS sequence"/>
</dbReference>
<proteinExistence type="predicted"/>
<gene>
    <name evidence="2" type="ORF">C8N25_12384</name>
</gene>
<dbReference type="Pfam" id="PF03993">
    <property type="entry name" value="DUF349"/>
    <property type="match status" value="2"/>
</dbReference>
<name>A0A3E0DJY5_9BACT</name>
<feature type="coiled-coil region" evidence="1">
    <location>
        <begin position="37"/>
        <end position="64"/>
    </location>
</feature>
<dbReference type="InterPro" id="IPR007139">
    <property type="entry name" value="DUF349"/>
</dbReference>
<dbReference type="RefSeq" id="WP_086542584.1">
    <property type="nucleotide sequence ID" value="NZ_MSSW01000050.1"/>
</dbReference>
<organism evidence="2 3">
    <name type="scientific">Algoriphagus antarcticus</name>
    <dbReference type="NCBI Taxonomy" id="238540"/>
    <lineage>
        <taxon>Bacteria</taxon>
        <taxon>Pseudomonadati</taxon>
        <taxon>Bacteroidota</taxon>
        <taxon>Cytophagia</taxon>
        <taxon>Cytophagales</taxon>
        <taxon>Cyclobacteriaceae</taxon>
        <taxon>Algoriphagus</taxon>
    </lineage>
</organism>
<dbReference type="EMBL" id="QUNF01000023">
    <property type="protein sequence ID" value="REG82095.1"/>
    <property type="molecule type" value="Genomic_DNA"/>
</dbReference>
<evidence type="ECO:0000313" key="3">
    <source>
        <dbReference type="Proteomes" id="UP000256405"/>
    </source>
</evidence>
<protein>
    <submittedName>
        <fullName evidence="2">Uncharacterized protein DUF349</fullName>
    </submittedName>
</protein>
<sequence length="415" mass="49193">MEHPYGYIKDKKVYLRGFLGQEDRVIGEVKEDETSTLKYFEDRFEQLKEKVAKLKNDIQENQNKGSFLMKLIHLKESLMQSDALGDFEPLINDLSQQEEYLNEIIQVNRTKNLEVKNALILEAEVKKDDTDWKETTEYYKELKLRWIKTGPVDKEHQEEIENTFNDIVQNFFENRRHFFEGLALQAEENIKVYEALVIQAREAHDFPDAKTAFEISKKIQRQWKEAGKVPAEKRQPLWDEFSKLNNRIFSRFKRTLQTGPQMNPRELMRKVETLTEEIKDLAGKPTSYELVGRAKLIQEEWRKLPPRKPKEANLIVRSFQFFSDIVFEKAFLEKLVHGKYADFDEKPEAEQTQIKTALLKDLLHRDQTELEAAQNNTENFRVQSADFDIMMKKKLFAVKRKVDVKNYILKQLSFK</sequence>
<accession>A0A3E0DJY5</accession>
<reference evidence="2 3" key="1">
    <citation type="submission" date="2018-08" db="EMBL/GenBank/DDBJ databases">
        <title>Genomic Encyclopedia of Archaeal and Bacterial Type Strains, Phase II (KMG-II): from individual species to whole genera.</title>
        <authorList>
            <person name="Goeker M."/>
        </authorList>
    </citation>
    <scope>NUCLEOTIDE SEQUENCE [LARGE SCALE GENOMIC DNA]</scope>
    <source>
        <strain evidence="2 3">DSM 15986</strain>
    </source>
</reference>
<evidence type="ECO:0000256" key="1">
    <source>
        <dbReference type="SAM" id="Coils"/>
    </source>
</evidence>
<evidence type="ECO:0000313" key="2">
    <source>
        <dbReference type="EMBL" id="REG82095.1"/>
    </source>
</evidence>